<accession>A0AAX6MLS4</accession>
<evidence type="ECO:0000313" key="2">
    <source>
        <dbReference type="EMBL" id="KAK6953132.1"/>
    </source>
</evidence>
<dbReference type="AlphaFoldDB" id="A0AAX6MLS4"/>
<protein>
    <recommendedName>
        <fullName evidence="4">RING-type domain-containing protein</fullName>
    </recommendedName>
</protein>
<name>A0AAX6MLS4_9PEZI</name>
<evidence type="ECO:0000256" key="1">
    <source>
        <dbReference type="SAM" id="MobiDB-lite"/>
    </source>
</evidence>
<reference evidence="2 3" key="1">
    <citation type="journal article" date="2024" name="Front Chem Biol">
        <title>Unveiling the potential of Daldinia eschscholtzii MFLUCC 19-0629 through bioactivity and bioinformatics studies for enhanced sustainable agriculture production.</title>
        <authorList>
            <person name="Brooks S."/>
            <person name="Weaver J.A."/>
            <person name="Klomchit A."/>
            <person name="Alharthi S.A."/>
            <person name="Onlamun T."/>
            <person name="Nurani R."/>
            <person name="Vong T.K."/>
            <person name="Alberti F."/>
            <person name="Greco C."/>
        </authorList>
    </citation>
    <scope>NUCLEOTIDE SEQUENCE [LARGE SCALE GENOMIC DNA]</scope>
    <source>
        <strain evidence="2">MFLUCC 19-0629</strain>
    </source>
</reference>
<proteinExistence type="predicted"/>
<dbReference type="EMBL" id="JBANMG010000005">
    <property type="protein sequence ID" value="KAK6953132.1"/>
    <property type="molecule type" value="Genomic_DNA"/>
</dbReference>
<evidence type="ECO:0008006" key="4">
    <source>
        <dbReference type="Google" id="ProtNLM"/>
    </source>
</evidence>
<dbReference type="InterPro" id="IPR013083">
    <property type="entry name" value="Znf_RING/FYVE/PHD"/>
</dbReference>
<dbReference type="Proteomes" id="UP001369815">
    <property type="component" value="Unassembled WGS sequence"/>
</dbReference>
<dbReference type="SUPFAM" id="SSF57850">
    <property type="entry name" value="RING/U-box"/>
    <property type="match status" value="1"/>
</dbReference>
<sequence length="316" mass="35952">MAKVQRSNYLPYLQQLLDTQDDTDGVAIESVCGICQESKLDISKSAREFTTTKSPGSTKPPKTTKSRVFRKSPEEHPESHKRFLAYTRHGIEQTVVLACGHVFGDRCVRNLLAQGSDLVCPSCGYRMAYQGCGHAIPPALIPIKGDNSVRDTFPLTIPEGAKDPHNCMECRWKHIRSHIRYTLADECILCRQRTLAHVPLDAAGHRTHREQHVSVGLRQALDEIMALIWPEFVTRETNTSLAKASSESERHQIHVSLLNAMVLSELDETIWYRTKAGRSTHLTKEQLRRHARGIESIEQTLMSWLMDSSREQRRMW</sequence>
<feature type="region of interest" description="Disordered" evidence="1">
    <location>
        <begin position="46"/>
        <end position="79"/>
    </location>
</feature>
<dbReference type="Gene3D" id="3.30.40.10">
    <property type="entry name" value="Zinc/RING finger domain, C3HC4 (zinc finger)"/>
    <property type="match status" value="1"/>
</dbReference>
<comment type="caution">
    <text evidence="2">The sequence shown here is derived from an EMBL/GenBank/DDBJ whole genome shotgun (WGS) entry which is preliminary data.</text>
</comment>
<evidence type="ECO:0000313" key="3">
    <source>
        <dbReference type="Proteomes" id="UP001369815"/>
    </source>
</evidence>
<gene>
    <name evidence="2" type="ORF">Daesc_005432</name>
</gene>
<organism evidence="2 3">
    <name type="scientific">Daldinia eschscholtzii</name>
    <dbReference type="NCBI Taxonomy" id="292717"/>
    <lineage>
        <taxon>Eukaryota</taxon>
        <taxon>Fungi</taxon>
        <taxon>Dikarya</taxon>
        <taxon>Ascomycota</taxon>
        <taxon>Pezizomycotina</taxon>
        <taxon>Sordariomycetes</taxon>
        <taxon>Xylariomycetidae</taxon>
        <taxon>Xylariales</taxon>
        <taxon>Hypoxylaceae</taxon>
        <taxon>Daldinia</taxon>
    </lineage>
</organism>
<keyword evidence="3" id="KW-1185">Reference proteome</keyword>
<feature type="compositionally biased region" description="Low complexity" evidence="1">
    <location>
        <begin position="51"/>
        <end position="61"/>
    </location>
</feature>